<keyword evidence="3" id="KW-1185">Reference proteome</keyword>
<name>A0AAI9V572_9PEZI</name>
<reference evidence="2" key="1">
    <citation type="submission" date="2016-11" db="EMBL/GenBank/DDBJ databases">
        <title>The genome sequence of Colletotrichum cuscutae.</title>
        <authorList>
            <person name="Baroncelli R."/>
        </authorList>
    </citation>
    <scope>NUCLEOTIDE SEQUENCE</scope>
    <source>
        <strain evidence="2">IMI 304802</strain>
    </source>
</reference>
<evidence type="ECO:0000313" key="3">
    <source>
        <dbReference type="Proteomes" id="UP001239213"/>
    </source>
</evidence>
<dbReference type="PANTHER" id="PTHR10672">
    <property type="entry name" value="ADDUCIN"/>
    <property type="match status" value="1"/>
</dbReference>
<dbReference type="NCBIfam" id="NF004855">
    <property type="entry name" value="PRK06208.1"/>
    <property type="match status" value="1"/>
</dbReference>
<dbReference type="AlphaFoldDB" id="A0AAI9V572"/>
<dbReference type="SMART" id="SM01007">
    <property type="entry name" value="Aldolase_II"/>
    <property type="match status" value="1"/>
</dbReference>
<proteinExistence type="predicted"/>
<dbReference type="GO" id="GO:0051015">
    <property type="term" value="F:actin filament binding"/>
    <property type="evidence" value="ECO:0007669"/>
    <property type="project" value="TreeGrafter"/>
</dbReference>
<gene>
    <name evidence="2" type="ORF">CCUS01_00978</name>
</gene>
<dbReference type="EMBL" id="MPDP01000223">
    <property type="protein sequence ID" value="KAK1470860.1"/>
    <property type="molecule type" value="Genomic_DNA"/>
</dbReference>
<dbReference type="Pfam" id="PF00596">
    <property type="entry name" value="Aldolase_II"/>
    <property type="match status" value="1"/>
</dbReference>
<dbReference type="InterPro" id="IPR001303">
    <property type="entry name" value="Aldolase_II/adducin_N"/>
</dbReference>
<organism evidence="2 3">
    <name type="scientific">Colletotrichum cuscutae</name>
    <dbReference type="NCBI Taxonomy" id="1209917"/>
    <lineage>
        <taxon>Eukaryota</taxon>
        <taxon>Fungi</taxon>
        <taxon>Dikarya</taxon>
        <taxon>Ascomycota</taxon>
        <taxon>Pezizomycotina</taxon>
        <taxon>Sordariomycetes</taxon>
        <taxon>Hypocreomycetidae</taxon>
        <taxon>Glomerellales</taxon>
        <taxon>Glomerellaceae</taxon>
        <taxon>Colletotrichum</taxon>
        <taxon>Colletotrichum acutatum species complex</taxon>
    </lineage>
</organism>
<dbReference type="GO" id="GO:0005856">
    <property type="term" value="C:cytoskeleton"/>
    <property type="evidence" value="ECO:0007669"/>
    <property type="project" value="TreeGrafter"/>
</dbReference>
<dbReference type="Proteomes" id="UP001239213">
    <property type="component" value="Unassembled WGS sequence"/>
</dbReference>
<accession>A0AAI9V572</accession>
<sequence length="373" mass="40936">MRRANVLHGSSWSVRLPGFGFWGIATVVGAPDMVLSQEAQNDIRIDPVGVTAVSGVKSFALNILKMATTTTVLQSIQTRASVIEHRGTEMKALRPRVEDTFMDGLSTVDGTGATIGRSAPIKGIPKFPDPYQERKWMLERMAGAFRVIARKGYVEGTAGHISIRDPVDPETFWINPLARHFGLMKASDMVHVNMKGEIIGGNYACINNAGFNIHSALHEARPDVNAACHFHSIHGKAWSAFGRPLEMLNQDACTFFKDHAVHDMFGGIAFEASEGERIATALGNKRCAILKNHGLLTTGKTVDEAAFLYTLMENSCRIQLLAEAAVTSGIEKHLCPDAEAEYTYRLTTPDAMWLEFQPDYEYELAMSGGDFLS</sequence>
<dbReference type="Gene3D" id="3.40.225.10">
    <property type="entry name" value="Class II aldolase/adducin N-terminal domain"/>
    <property type="match status" value="1"/>
</dbReference>
<dbReference type="PANTHER" id="PTHR10672:SF25">
    <property type="entry name" value="MEIOTICALLY UP-REGULATED GENE 14 PROTEIN"/>
    <property type="match status" value="1"/>
</dbReference>
<dbReference type="SUPFAM" id="SSF53639">
    <property type="entry name" value="AraD/HMP-PK domain-like"/>
    <property type="match status" value="1"/>
</dbReference>
<protein>
    <submittedName>
        <fullName evidence="2">L-fuculose-phosphate aldolase</fullName>
    </submittedName>
</protein>
<evidence type="ECO:0000259" key="1">
    <source>
        <dbReference type="SMART" id="SM01007"/>
    </source>
</evidence>
<comment type="caution">
    <text evidence="2">The sequence shown here is derived from an EMBL/GenBank/DDBJ whole genome shotgun (WGS) entry which is preliminary data.</text>
</comment>
<dbReference type="InterPro" id="IPR051017">
    <property type="entry name" value="Aldolase-II_Adducin_sf"/>
</dbReference>
<evidence type="ECO:0000313" key="2">
    <source>
        <dbReference type="EMBL" id="KAK1470860.1"/>
    </source>
</evidence>
<feature type="domain" description="Class II aldolase/adducin N-terminal" evidence="1">
    <location>
        <begin position="139"/>
        <end position="320"/>
    </location>
</feature>
<dbReference type="FunFam" id="3.40.225.10:FF:000009">
    <property type="entry name" value="Class II aldolase/adducin N-terminal"/>
    <property type="match status" value="1"/>
</dbReference>
<dbReference type="InterPro" id="IPR036409">
    <property type="entry name" value="Aldolase_II/adducin_N_sf"/>
</dbReference>